<dbReference type="RefSeq" id="XP_030764955.1">
    <property type="nucleotide sequence ID" value="XM_030909095.1"/>
</dbReference>
<evidence type="ECO:0000256" key="4">
    <source>
        <dbReference type="ARBA" id="ARBA00022722"/>
    </source>
</evidence>
<dbReference type="AlphaFoldDB" id="A0A6J2YQ91"/>
<feature type="domain" description="DDE Tnp4" evidence="8">
    <location>
        <begin position="179"/>
        <end position="335"/>
    </location>
</feature>
<keyword evidence="7" id="KW-0539">Nucleus</keyword>
<dbReference type="GO" id="GO:0005634">
    <property type="term" value="C:nucleus"/>
    <property type="evidence" value="ECO:0007669"/>
    <property type="project" value="UniProtKB-SubCell"/>
</dbReference>
<evidence type="ECO:0000259" key="8">
    <source>
        <dbReference type="Pfam" id="PF13359"/>
    </source>
</evidence>
<dbReference type="KEGG" id="soy:115881784"/>
<evidence type="ECO:0000256" key="6">
    <source>
        <dbReference type="ARBA" id="ARBA00022801"/>
    </source>
</evidence>
<dbReference type="InterPro" id="IPR045249">
    <property type="entry name" value="HARBI1-like"/>
</dbReference>
<evidence type="ECO:0000313" key="9">
    <source>
        <dbReference type="Proteomes" id="UP000504635"/>
    </source>
</evidence>
<dbReference type="PANTHER" id="PTHR22930:SF85">
    <property type="entry name" value="GH03217P-RELATED"/>
    <property type="match status" value="1"/>
</dbReference>
<evidence type="ECO:0000313" key="10">
    <source>
        <dbReference type="RefSeq" id="XP_030755297.1"/>
    </source>
</evidence>
<dbReference type="InterPro" id="IPR027806">
    <property type="entry name" value="HARBI1_dom"/>
</dbReference>
<dbReference type="RefSeq" id="XP_030755297.1">
    <property type="nucleotide sequence ID" value="XM_030899437.1"/>
</dbReference>
<dbReference type="Proteomes" id="UP000504635">
    <property type="component" value="Unplaced"/>
</dbReference>
<evidence type="ECO:0000256" key="2">
    <source>
        <dbReference type="ARBA" id="ARBA00004123"/>
    </source>
</evidence>
<proteinExistence type="inferred from homology"/>
<dbReference type="KEGG" id="soy:115889144"/>
<keyword evidence="9" id="KW-1185">Reference proteome</keyword>
<reference evidence="10 11" key="1">
    <citation type="submission" date="2025-04" db="UniProtKB">
        <authorList>
            <consortium name="RefSeq"/>
        </authorList>
    </citation>
    <scope>IDENTIFICATION</scope>
    <source>
        <tissue evidence="10 11">Gonads</tissue>
    </source>
</reference>
<accession>A0A6J2YQ91</accession>
<keyword evidence="4" id="KW-0540">Nuclease</keyword>
<dbReference type="GO" id="GO:0046872">
    <property type="term" value="F:metal ion binding"/>
    <property type="evidence" value="ECO:0007669"/>
    <property type="project" value="UniProtKB-KW"/>
</dbReference>
<evidence type="ECO:0000256" key="1">
    <source>
        <dbReference type="ARBA" id="ARBA00001968"/>
    </source>
</evidence>
<evidence type="ECO:0000256" key="5">
    <source>
        <dbReference type="ARBA" id="ARBA00022723"/>
    </source>
</evidence>
<dbReference type="Pfam" id="PF13359">
    <property type="entry name" value="DDE_Tnp_4"/>
    <property type="match status" value="1"/>
</dbReference>
<dbReference type="OrthoDB" id="6755027at2759"/>
<comment type="subcellular location">
    <subcellularLocation>
        <location evidence="2">Nucleus</location>
    </subcellularLocation>
</comment>
<dbReference type="GO" id="GO:0016787">
    <property type="term" value="F:hydrolase activity"/>
    <property type="evidence" value="ECO:0007669"/>
    <property type="project" value="UniProtKB-KW"/>
</dbReference>
<dbReference type="PANTHER" id="PTHR22930">
    <property type="match status" value="1"/>
</dbReference>
<keyword evidence="5" id="KW-0479">Metal-binding</keyword>
<comment type="similarity">
    <text evidence="3">Belongs to the HARBI1 family.</text>
</comment>
<organism evidence="9 11">
    <name type="scientific">Sitophilus oryzae</name>
    <name type="common">Rice weevil</name>
    <name type="synonym">Curculio oryzae</name>
    <dbReference type="NCBI Taxonomy" id="7048"/>
    <lineage>
        <taxon>Eukaryota</taxon>
        <taxon>Metazoa</taxon>
        <taxon>Ecdysozoa</taxon>
        <taxon>Arthropoda</taxon>
        <taxon>Hexapoda</taxon>
        <taxon>Insecta</taxon>
        <taxon>Pterygota</taxon>
        <taxon>Neoptera</taxon>
        <taxon>Endopterygota</taxon>
        <taxon>Coleoptera</taxon>
        <taxon>Polyphaga</taxon>
        <taxon>Cucujiformia</taxon>
        <taxon>Curculionidae</taxon>
        <taxon>Dryophthorinae</taxon>
        <taxon>Sitophilus</taxon>
    </lineage>
</organism>
<keyword evidence="6" id="KW-0378">Hydrolase</keyword>
<comment type="cofactor">
    <cofactor evidence="1">
        <name>a divalent metal cation</name>
        <dbReference type="ChEBI" id="CHEBI:60240"/>
    </cofactor>
</comment>
<protein>
    <submittedName>
        <fullName evidence="10 11">Nuclease HARBI1</fullName>
    </submittedName>
</protein>
<evidence type="ECO:0000256" key="3">
    <source>
        <dbReference type="ARBA" id="ARBA00006958"/>
    </source>
</evidence>
<sequence>MGPVKTKILINDFSNDMLAMLLCLFLRRRPTLFSAFMYILCFERNNHIRSIYSENWIFRYKNADFYMHFRLTRDTFHKLVGVVQCPEFSKAYQGGGVPLNCEKVLLMTLWLLGKGDSLVSIGDRFDVATSTVHYYVNIMIGRLVELVPKYIQWPNAQEIVTIERQFYEICGYPGVIGAIDGCCVNFKAPLNQQDSYIDKNDKHSIKIQAVSTATRIFTNINVGFPGSVHDSRILHNSQLYRDTGLNLLKYFPSEQYHLLGDKAYPILEWLITPFKDYGNLTRRQKIHNYKHSKTRIRVEHTFGIWKSRWRILRYINVNCPKKAAKIIAACCVLHNFCYQNYDEWNDEISDVLEDGNDNVEALHINNENIGIRKRENIANSFI</sequence>
<name>A0A6J2YQ91_SITOR</name>
<gene>
    <name evidence="11" type="primary">LOC115889144</name>
    <name evidence="10" type="synonym">LOC115881784</name>
</gene>
<evidence type="ECO:0000256" key="7">
    <source>
        <dbReference type="ARBA" id="ARBA00023242"/>
    </source>
</evidence>
<dbReference type="GO" id="GO:0004518">
    <property type="term" value="F:nuclease activity"/>
    <property type="evidence" value="ECO:0007669"/>
    <property type="project" value="UniProtKB-KW"/>
</dbReference>
<evidence type="ECO:0000313" key="11">
    <source>
        <dbReference type="RefSeq" id="XP_030764955.1"/>
    </source>
</evidence>
<dbReference type="GeneID" id="115889144"/>